<dbReference type="InterPro" id="IPR044068">
    <property type="entry name" value="CB"/>
</dbReference>
<keyword evidence="4" id="KW-0159">Chromosome partition</keyword>
<evidence type="ECO:0000256" key="7">
    <source>
        <dbReference type="ARBA" id="ARBA00023172"/>
    </source>
</evidence>
<keyword evidence="8" id="KW-0131">Cell cycle</keyword>
<dbReference type="InterPro" id="IPR050090">
    <property type="entry name" value="Tyrosine_recombinase_XerCD"/>
</dbReference>
<reference evidence="11" key="1">
    <citation type="submission" date="2018-05" db="EMBL/GenBank/DDBJ databases">
        <authorList>
            <person name="Lanie J.A."/>
            <person name="Ng W.-L."/>
            <person name="Kazmierczak K.M."/>
            <person name="Andrzejewski T.M."/>
            <person name="Davidsen T.M."/>
            <person name="Wayne K.J."/>
            <person name="Tettelin H."/>
            <person name="Glass J.I."/>
            <person name="Rusch D."/>
            <person name="Podicherti R."/>
            <person name="Tsui H.-C.T."/>
            <person name="Winkler M.E."/>
        </authorList>
    </citation>
    <scope>NUCLEOTIDE SEQUENCE</scope>
</reference>
<dbReference type="PROSITE" id="PS51898">
    <property type="entry name" value="TYR_RECOMBINASE"/>
    <property type="match status" value="1"/>
</dbReference>
<dbReference type="GO" id="GO:0005737">
    <property type="term" value="C:cytoplasm"/>
    <property type="evidence" value="ECO:0007669"/>
    <property type="project" value="UniProtKB-SubCell"/>
</dbReference>
<dbReference type="AlphaFoldDB" id="A0A381RH69"/>
<comment type="subcellular location">
    <subcellularLocation>
        <location evidence="1">Cytoplasm</location>
    </subcellularLocation>
</comment>
<feature type="domain" description="Core-binding (CB)" evidence="10">
    <location>
        <begin position="1"/>
        <end position="29"/>
    </location>
</feature>
<dbReference type="GO" id="GO:0051301">
    <property type="term" value="P:cell division"/>
    <property type="evidence" value="ECO:0007669"/>
    <property type="project" value="UniProtKB-KW"/>
</dbReference>
<sequence length="239" mass="27122">MADEYENEYTSKTVARRLATIKSFFKYLVKVELIEDNVSIHIHSPKVPKKLPNFIDKNLIDVLMSSPPLGTLIGVRDRAVLELFYSTGVRLSELVNINIGDFHIDKKLVRVIGKGNKERIIPYGKTAESAIENYLKMRNLSFKPVFARSPLFVNSSEKRISKRTIQRRMNNYIKLVADGKSVGPHLLRHTFATHLLDNGADIRAVKDLLGHSSLSSTQIYTHVSIDKLKKDYTQAHPHG</sequence>
<dbReference type="CDD" id="cd00798">
    <property type="entry name" value="INT_XerDC_C"/>
    <property type="match status" value="1"/>
</dbReference>
<organism evidence="11">
    <name type="scientific">marine metagenome</name>
    <dbReference type="NCBI Taxonomy" id="408172"/>
    <lineage>
        <taxon>unclassified sequences</taxon>
        <taxon>metagenomes</taxon>
        <taxon>ecological metagenomes</taxon>
    </lineage>
</organism>
<evidence type="ECO:0000256" key="8">
    <source>
        <dbReference type="ARBA" id="ARBA00023306"/>
    </source>
</evidence>
<dbReference type="InterPro" id="IPR002104">
    <property type="entry name" value="Integrase_catalytic"/>
</dbReference>
<proteinExistence type="predicted"/>
<dbReference type="GO" id="GO:0015074">
    <property type="term" value="P:DNA integration"/>
    <property type="evidence" value="ECO:0007669"/>
    <property type="project" value="UniProtKB-KW"/>
</dbReference>
<evidence type="ECO:0000256" key="1">
    <source>
        <dbReference type="ARBA" id="ARBA00004496"/>
    </source>
</evidence>
<evidence type="ECO:0000259" key="10">
    <source>
        <dbReference type="PROSITE" id="PS51900"/>
    </source>
</evidence>
<dbReference type="InterPro" id="IPR010998">
    <property type="entry name" value="Integrase_recombinase_N"/>
</dbReference>
<protein>
    <recommendedName>
        <fullName evidence="12">Tyr recombinase domain-containing protein</fullName>
    </recommendedName>
</protein>
<evidence type="ECO:0000256" key="6">
    <source>
        <dbReference type="ARBA" id="ARBA00023125"/>
    </source>
</evidence>
<accession>A0A381RH69</accession>
<evidence type="ECO:0000256" key="3">
    <source>
        <dbReference type="ARBA" id="ARBA00022618"/>
    </source>
</evidence>
<evidence type="ECO:0000259" key="9">
    <source>
        <dbReference type="PROSITE" id="PS51898"/>
    </source>
</evidence>
<dbReference type="Gene3D" id="1.10.443.10">
    <property type="entry name" value="Intergrase catalytic core"/>
    <property type="match status" value="1"/>
</dbReference>
<dbReference type="InterPro" id="IPR013762">
    <property type="entry name" value="Integrase-like_cat_sf"/>
</dbReference>
<dbReference type="GO" id="GO:0003677">
    <property type="term" value="F:DNA binding"/>
    <property type="evidence" value="ECO:0007669"/>
    <property type="project" value="UniProtKB-KW"/>
</dbReference>
<dbReference type="GO" id="GO:0006310">
    <property type="term" value="P:DNA recombination"/>
    <property type="evidence" value="ECO:0007669"/>
    <property type="project" value="UniProtKB-KW"/>
</dbReference>
<dbReference type="PROSITE" id="PS51900">
    <property type="entry name" value="CB"/>
    <property type="match status" value="1"/>
</dbReference>
<dbReference type="EMBL" id="UINC01001878">
    <property type="protein sequence ID" value="SUZ90239.1"/>
    <property type="molecule type" value="Genomic_DNA"/>
</dbReference>
<keyword evidence="6" id="KW-0238">DNA-binding</keyword>
<name>A0A381RH69_9ZZZZ</name>
<evidence type="ECO:0000256" key="5">
    <source>
        <dbReference type="ARBA" id="ARBA00022908"/>
    </source>
</evidence>
<keyword evidence="5" id="KW-0229">DNA integration</keyword>
<dbReference type="PANTHER" id="PTHR30349:SF77">
    <property type="entry name" value="TYROSINE RECOMBINASE XERC"/>
    <property type="match status" value="1"/>
</dbReference>
<dbReference type="Pfam" id="PF00589">
    <property type="entry name" value="Phage_integrase"/>
    <property type="match status" value="1"/>
</dbReference>
<keyword evidence="2" id="KW-0963">Cytoplasm</keyword>
<evidence type="ECO:0000313" key="11">
    <source>
        <dbReference type="EMBL" id="SUZ90239.1"/>
    </source>
</evidence>
<keyword evidence="3" id="KW-0132">Cell division</keyword>
<gene>
    <name evidence="11" type="ORF">METZ01_LOCUS43093</name>
</gene>
<keyword evidence="7" id="KW-0233">DNA recombination</keyword>
<dbReference type="Gene3D" id="1.10.150.130">
    <property type="match status" value="1"/>
</dbReference>
<evidence type="ECO:0008006" key="12">
    <source>
        <dbReference type="Google" id="ProtNLM"/>
    </source>
</evidence>
<dbReference type="PANTHER" id="PTHR30349">
    <property type="entry name" value="PHAGE INTEGRASE-RELATED"/>
    <property type="match status" value="1"/>
</dbReference>
<dbReference type="GO" id="GO:0007059">
    <property type="term" value="P:chromosome segregation"/>
    <property type="evidence" value="ECO:0007669"/>
    <property type="project" value="UniProtKB-KW"/>
</dbReference>
<evidence type="ECO:0000256" key="2">
    <source>
        <dbReference type="ARBA" id="ARBA00022490"/>
    </source>
</evidence>
<dbReference type="InterPro" id="IPR011010">
    <property type="entry name" value="DNA_brk_join_enz"/>
</dbReference>
<feature type="domain" description="Tyr recombinase" evidence="9">
    <location>
        <begin position="50"/>
        <end position="233"/>
    </location>
</feature>
<evidence type="ECO:0000256" key="4">
    <source>
        <dbReference type="ARBA" id="ARBA00022829"/>
    </source>
</evidence>
<dbReference type="SUPFAM" id="SSF56349">
    <property type="entry name" value="DNA breaking-rejoining enzymes"/>
    <property type="match status" value="1"/>
</dbReference>